<dbReference type="OMA" id="ILCDVWG"/>
<sequence length="404" mass="42272">MSRASTPSLAAAAASSPSPSSPSPSSRGGGDHRGSHHHHPPRRFATTPLTGVRDLVREGKTIWLLDQFGVLHDGKTAYPAAIHATKRLYDAGAKLYVISNSSRRSAKTLAKLEPMGFDPAWFAGAITSGEMTWRALEARDAFEGSAEADARGPKPFAGDKVLHFTWSERGSIALDGLGLTTVTSPDDADFIVAHGTEAVNGAGDTDAQRAAGIELKAMEDMRGLLRRAARRNIPMMVANPDYVTVGGEGGALMKMPGTLARWYEEALESESESDGEGEDGTPTGTGTGGVVHLMGKPNKIIYDEVFRMASDGGGGARRTISMENVVAVGDSLEHDVIGAQNAGCDVVFVCGGIHADDLGMDPAALTGDGVGDGAAVPFPPAEAIERVARAHDAAPTYAVPVFKW</sequence>
<organism evidence="3">
    <name type="scientific">Micromonas pusilla (strain CCMP1545)</name>
    <name type="common">Picoplanktonic green alga</name>
    <dbReference type="NCBI Taxonomy" id="564608"/>
    <lineage>
        <taxon>Eukaryota</taxon>
        <taxon>Viridiplantae</taxon>
        <taxon>Chlorophyta</taxon>
        <taxon>Mamiellophyceae</taxon>
        <taxon>Mamiellales</taxon>
        <taxon>Mamiellaceae</taxon>
        <taxon>Micromonas</taxon>
    </lineage>
</organism>
<gene>
    <name evidence="2" type="ORF">MICPUCDRAFT_42593</name>
</gene>
<dbReference type="InterPro" id="IPR036412">
    <property type="entry name" value="HAD-like_sf"/>
</dbReference>
<dbReference type="Gene3D" id="3.40.50.1000">
    <property type="entry name" value="HAD superfamily/HAD-like"/>
    <property type="match status" value="2"/>
</dbReference>
<accession>C1N5A2</accession>
<dbReference type="KEGG" id="mpp:MICPUCDRAFT_42593"/>
<evidence type="ECO:0000313" key="3">
    <source>
        <dbReference type="Proteomes" id="UP000001876"/>
    </source>
</evidence>
<feature type="compositionally biased region" description="Low complexity" evidence="1">
    <location>
        <begin position="1"/>
        <end position="26"/>
    </location>
</feature>
<proteinExistence type="predicted"/>
<dbReference type="InterPro" id="IPR023214">
    <property type="entry name" value="HAD_sf"/>
</dbReference>
<dbReference type="InterPro" id="IPR006357">
    <property type="entry name" value="HAD-SF_hydro_IIA"/>
</dbReference>
<dbReference type="OrthoDB" id="426235at2759"/>
<dbReference type="PANTHER" id="PTHR19288:SF90">
    <property type="entry name" value="OS08G0542600 PROTEIN"/>
    <property type="match status" value="1"/>
</dbReference>
<feature type="region of interest" description="Disordered" evidence="1">
    <location>
        <begin position="1"/>
        <end position="50"/>
    </location>
</feature>
<dbReference type="AlphaFoldDB" id="C1N5A2"/>
<dbReference type="EMBL" id="GG663747">
    <property type="protein sequence ID" value="EEH52870.1"/>
    <property type="molecule type" value="Genomic_DNA"/>
</dbReference>
<keyword evidence="3" id="KW-1185">Reference proteome</keyword>
<dbReference type="STRING" id="564608.C1N5A2"/>
<dbReference type="Proteomes" id="UP000001876">
    <property type="component" value="Unassembled WGS sequence"/>
</dbReference>
<dbReference type="Pfam" id="PF13242">
    <property type="entry name" value="Hydrolase_like"/>
    <property type="match status" value="1"/>
</dbReference>
<evidence type="ECO:0000256" key="1">
    <source>
        <dbReference type="SAM" id="MobiDB-lite"/>
    </source>
</evidence>
<reference evidence="2 3" key="1">
    <citation type="journal article" date="2009" name="Science">
        <title>Green evolution and dynamic adaptations revealed by genomes of the marine picoeukaryotes Micromonas.</title>
        <authorList>
            <person name="Worden A.Z."/>
            <person name="Lee J.H."/>
            <person name="Mock T."/>
            <person name="Rouze P."/>
            <person name="Simmons M.P."/>
            <person name="Aerts A.L."/>
            <person name="Allen A.E."/>
            <person name="Cuvelier M.L."/>
            <person name="Derelle E."/>
            <person name="Everett M.V."/>
            <person name="Foulon E."/>
            <person name="Grimwood J."/>
            <person name="Gundlach H."/>
            <person name="Henrissat B."/>
            <person name="Napoli C."/>
            <person name="McDonald S.M."/>
            <person name="Parker M.S."/>
            <person name="Rombauts S."/>
            <person name="Salamov A."/>
            <person name="Von Dassow P."/>
            <person name="Badger J.H."/>
            <person name="Coutinho P.M."/>
            <person name="Demir E."/>
            <person name="Dubchak I."/>
            <person name="Gentemann C."/>
            <person name="Eikrem W."/>
            <person name="Gready J.E."/>
            <person name="John U."/>
            <person name="Lanier W."/>
            <person name="Lindquist E.A."/>
            <person name="Lucas S."/>
            <person name="Mayer K.F."/>
            <person name="Moreau H."/>
            <person name="Not F."/>
            <person name="Otillar R."/>
            <person name="Panaud O."/>
            <person name="Pangilinan J."/>
            <person name="Paulsen I."/>
            <person name="Piegu B."/>
            <person name="Poliakov A."/>
            <person name="Robbens S."/>
            <person name="Schmutz J."/>
            <person name="Toulza E."/>
            <person name="Wyss T."/>
            <person name="Zelensky A."/>
            <person name="Zhou K."/>
            <person name="Armbrust E.V."/>
            <person name="Bhattacharya D."/>
            <person name="Goodenough U.W."/>
            <person name="Van de Peer Y."/>
            <person name="Grigoriev I.V."/>
        </authorList>
    </citation>
    <scope>NUCLEOTIDE SEQUENCE [LARGE SCALE GENOMIC DNA]</scope>
    <source>
        <strain evidence="2 3">CCMP1545</strain>
    </source>
</reference>
<dbReference type="PANTHER" id="PTHR19288">
    <property type="entry name" value="4-NITROPHENYLPHOSPHATASE-RELATED"/>
    <property type="match status" value="1"/>
</dbReference>
<feature type="compositionally biased region" description="Acidic residues" evidence="1">
    <location>
        <begin position="266"/>
        <end position="279"/>
    </location>
</feature>
<feature type="region of interest" description="Disordered" evidence="1">
    <location>
        <begin position="266"/>
        <end position="290"/>
    </location>
</feature>
<dbReference type="eggNOG" id="ENOG502QU6A">
    <property type="taxonomic scope" value="Eukaryota"/>
</dbReference>
<dbReference type="SUPFAM" id="SSF56784">
    <property type="entry name" value="HAD-like"/>
    <property type="match status" value="1"/>
</dbReference>
<evidence type="ECO:0000313" key="2">
    <source>
        <dbReference type="EMBL" id="EEH52870.1"/>
    </source>
</evidence>
<dbReference type="GO" id="GO:0016791">
    <property type="term" value="F:phosphatase activity"/>
    <property type="evidence" value="ECO:0007669"/>
    <property type="project" value="TreeGrafter"/>
</dbReference>
<dbReference type="GO" id="GO:0009507">
    <property type="term" value="C:chloroplast"/>
    <property type="evidence" value="ECO:0007669"/>
    <property type="project" value="TreeGrafter"/>
</dbReference>
<name>C1N5A2_MICPC</name>
<dbReference type="GeneID" id="9688577"/>
<dbReference type="RefSeq" id="XP_003062931.1">
    <property type="nucleotide sequence ID" value="XM_003062885.1"/>
</dbReference>
<protein>
    <submittedName>
        <fullName evidence="2">Predicted protein</fullName>
    </submittedName>
</protein>
<dbReference type="Pfam" id="PF13344">
    <property type="entry name" value="Hydrolase_6"/>
    <property type="match status" value="1"/>
</dbReference>